<dbReference type="SMART" id="SM00326">
    <property type="entry name" value="SH3"/>
    <property type="match status" value="2"/>
</dbReference>
<dbReference type="RefSeq" id="XP_056047025.1">
    <property type="nucleotide sequence ID" value="XM_056186212.1"/>
</dbReference>
<gene>
    <name evidence="15" type="ORF">POJ06DRAFT_242303</name>
</gene>
<evidence type="ECO:0000259" key="12">
    <source>
        <dbReference type="PROSITE" id="PS50002"/>
    </source>
</evidence>
<dbReference type="GO" id="GO:0030864">
    <property type="term" value="C:cortical actin cytoskeleton"/>
    <property type="evidence" value="ECO:0007669"/>
    <property type="project" value="UniProtKB-ARBA"/>
</dbReference>
<dbReference type="PANTHER" id="PTHR15735">
    <property type="entry name" value="FCH AND DOUBLE SH3 DOMAINS PROTEIN"/>
    <property type="match status" value="1"/>
</dbReference>
<dbReference type="SMART" id="SM00055">
    <property type="entry name" value="FCH"/>
    <property type="match status" value="1"/>
</dbReference>
<keyword evidence="3" id="KW-0862">Zinc</keyword>
<organism evidence="15 16">
    <name type="scientific">Lipomyces tetrasporus</name>
    <dbReference type="NCBI Taxonomy" id="54092"/>
    <lineage>
        <taxon>Eukaryota</taxon>
        <taxon>Fungi</taxon>
        <taxon>Dikarya</taxon>
        <taxon>Ascomycota</taxon>
        <taxon>Saccharomycotina</taxon>
        <taxon>Lipomycetes</taxon>
        <taxon>Lipomycetales</taxon>
        <taxon>Lipomycetaceae</taxon>
        <taxon>Lipomyces</taxon>
    </lineage>
</organism>
<dbReference type="CDD" id="cd20824">
    <property type="entry name" value="C1_SpBZZ1-like"/>
    <property type="match status" value="1"/>
</dbReference>
<keyword evidence="2" id="KW-0479">Metal-binding</keyword>
<sequence>MDGPDDQGDELSFGTELKDGFKVTESWIGNGVRWLEDVQMFYRERAALEKEYSAKLLMLTKKYFDKKAKKSISLSVGDNPQVTPGSLESASLVTWTDILTQTENMANEKDRLSNELTLQVADQLRGLQNRYEEFRKKHVAFDEKLIEERDEAYSDLKKSKQVYDAACQVVENSRIKVEKSFDNSKTKAARHYEQHQLDMNNSKNSYLISINVTNRLKDKYYFQDIPALLDSMQDLNEARVRKLNYIWSQATSLETACLERCKDHLAASTHSISLNDPGLDSAMFMRHNAVPDWAPPPDFLYEPSPIWHDDDEMITDEPAKVYLRNKIAQSRRGIQELRATVEQKRKDIEYLYKQREQAIEDPTKGNFDEVFTKLIVTQREAAVADSKRIALEVEVETVELVVGDIVKGTKPHNFKNVSFKIPTTCMFCNDTMWGLTRHGFKCRDCGYTCHAKCQMKVPADCSGMVSKKKKKKNKENAESSSLANGDESDDGVSFTRTSTVTSYTSSMLDTVSRFGRHRSGSKTAAKAATTTDPYAFPVMGPKAEEARAKYAYTPNGDGEIPLSEGDQLEVLESHDGTGWVLVRNGVSEGLVPFSYIEIIPDRTRASSVSSSTTSVATGGKKKGPAVAPKKGAKKINYVIAMYDYVGRSDAELTIHEGDKIMLTGGNTGEGWTEGELNGTIGSFPSNYVRAVD</sequence>
<comment type="function">
    <text evidence="5">Plays a role in endocytosis and trafficking to the vacuole. Functions with type I myosins to restore polarity of the actin cytoskeleton after NaCl stress.</text>
</comment>
<evidence type="ECO:0000259" key="14">
    <source>
        <dbReference type="PROSITE" id="PS51741"/>
    </source>
</evidence>
<dbReference type="Gene3D" id="2.30.30.40">
    <property type="entry name" value="SH3 Domains"/>
    <property type="match status" value="2"/>
</dbReference>
<dbReference type="SUPFAM" id="SSF50044">
    <property type="entry name" value="SH3-domain"/>
    <property type="match status" value="2"/>
</dbReference>
<dbReference type="Gene3D" id="1.20.1270.60">
    <property type="entry name" value="Arfaptin homology (AH) domain/BAR domain"/>
    <property type="match status" value="1"/>
</dbReference>
<dbReference type="GO" id="GO:0030833">
    <property type="term" value="P:regulation of actin filament polymerization"/>
    <property type="evidence" value="ECO:0007669"/>
    <property type="project" value="TreeGrafter"/>
</dbReference>
<dbReference type="InterPro" id="IPR046349">
    <property type="entry name" value="C1-like_sf"/>
</dbReference>
<evidence type="ECO:0000256" key="1">
    <source>
        <dbReference type="ARBA" id="ARBA00022443"/>
    </source>
</evidence>
<dbReference type="Gene3D" id="3.30.60.20">
    <property type="match status" value="1"/>
</dbReference>
<keyword evidence="1 8" id="KW-0728">SH3 domain</keyword>
<dbReference type="Proteomes" id="UP001217417">
    <property type="component" value="Unassembled WGS sequence"/>
</dbReference>
<evidence type="ECO:0000256" key="10">
    <source>
        <dbReference type="SAM" id="Coils"/>
    </source>
</evidence>
<dbReference type="InterPro" id="IPR002219">
    <property type="entry name" value="PKC_DAG/PE"/>
</dbReference>
<proteinExistence type="inferred from homology"/>
<dbReference type="Pfam" id="PF14604">
    <property type="entry name" value="SH3_9"/>
    <property type="match status" value="1"/>
</dbReference>
<feature type="domain" description="Phorbol-ester/DAG-type" evidence="13">
    <location>
        <begin position="411"/>
        <end position="461"/>
    </location>
</feature>
<evidence type="ECO:0000256" key="5">
    <source>
        <dbReference type="ARBA" id="ARBA00054085"/>
    </source>
</evidence>
<dbReference type="InterPro" id="IPR031160">
    <property type="entry name" value="F_BAR_dom"/>
</dbReference>
<evidence type="ECO:0000256" key="7">
    <source>
        <dbReference type="ARBA" id="ARBA00074946"/>
    </source>
</evidence>
<dbReference type="InterPro" id="IPR036028">
    <property type="entry name" value="SH3-like_dom_sf"/>
</dbReference>
<name>A0AAD7QY43_9ASCO</name>
<dbReference type="FunFam" id="1.20.1270.60:FF:000060">
    <property type="entry name" value="Actin polymerization protein Bzz1"/>
    <property type="match status" value="1"/>
</dbReference>
<dbReference type="PROSITE" id="PS50081">
    <property type="entry name" value="ZF_DAG_PE_2"/>
    <property type="match status" value="1"/>
</dbReference>
<feature type="coiled-coil region" evidence="10">
    <location>
        <begin position="327"/>
        <end position="354"/>
    </location>
</feature>
<dbReference type="PROSITE" id="PS50002">
    <property type="entry name" value="SH3"/>
    <property type="match status" value="2"/>
</dbReference>
<dbReference type="SUPFAM" id="SSF57889">
    <property type="entry name" value="Cysteine-rich domain"/>
    <property type="match status" value="1"/>
</dbReference>
<dbReference type="Pfam" id="PF00018">
    <property type="entry name" value="SH3_1"/>
    <property type="match status" value="1"/>
</dbReference>
<dbReference type="InterPro" id="IPR001452">
    <property type="entry name" value="SH3_domain"/>
</dbReference>
<comment type="caution">
    <text evidence="15">The sequence shown here is derived from an EMBL/GenBank/DDBJ whole genome shotgun (WGS) entry which is preliminary data.</text>
</comment>
<evidence type="ECO:0000256" key="11">
    <source>
        <dbReference type="SAM" id="MobiDB-lite"/>
    </source>
</evidence>
<dbReference type="AlphaFoldDB" id="A0AAD7QY43"/>
<evidence type="ECO:0000256" key="6">
    <source>
        <dbReference type="ARBA" id="ARBA00061387"/>
    </source>
</evidence>
<evidence type="ECO:0000256" key="2">
    <source>
        <dbReference type="ARBA" id="ARBA00022723"/>
    </source>
</evidence>
<feature type="domain" description="SH3" evidence="12">
    <location>
        <begin position="633"/>
        <end position="692"/>
    </location>
</feature>
<keyword evidence="16" id="KW-1185">Reference proteome</keyword>
<dbReference type="SMART" id="SM00109">
    <property type="entry name" value="C1"/>
    <property type="match status" value="1"/>
</dbReference>
<dbReference type="InterPro" id="IPR027267">
    <property type="entry name" value="AH/BAR_dom_sf"/>
</dbReference>
<feature type="region of interest" description="Disordered" evidence="11">
    <location>
        <begin position="464"/>
        <end position="493"/>
    </location>
</feature>
<evidence type="ECO:0000259" key="13">
    <source>
        <dbReference type="PROSITE" id="PS50081"/>
    </source>
</evidence>
<evidence type="ECO:0000313" key="15">
    <source>
        <dbReference type="EMBL" id="KAJ8103575.1"/>
    </source>
</evidence>
<feature type="domain" description="SH3" evidence="12">
    <location>
        <begin position="541"/>
        <end position="601"/>
    </location>
</feature>
<dbReference type="GeneID" id="80881378"/>
<dbReference type="InterPro" id="IPR001060">
    <property type="entry name" value="FCH_dom"/>
</dbReference>
<evidence type="ECO:0000256" key="8">
    <source>
        <dbReference type="PROSITE-ProRule" id="PRU00192"/>
    </source>
</evidence>
<feature type="domain" description="F-BAR" evidence="14">
    <location>
        <begin position="11"/>
        <end position="280"/>
    </location>
</feature>
<reference evidence="15" key="1">
    <citation type="submission" date="2023-03" db="EMBL/GenBank/DDBJ databases">
        <title>Near-Complete genome sequence of Lipomyces tetrasporous NRRL Y-64009, an oleaginous yeast capable of growing on lignocellulosic hydrolysates.</title>
        <authorList>
            <consortium name="Lawrence Berkeley National Laboratory"/>
            <person name="Jagtap S.S."/>
            <person name="Liu J.-J."/>
            <person name="Walukiewicz H.E."/>
            <person name="Pangilinan J."/>
            <person name="Lipzen A."/>
            <person name="Ahrendt S."/>
            <person name="Koriabine M."/>
            <person name="Cobaugh K."/>
            <person name="Salamov A."/>
            <person name="Yoshinaga Y."/>
            <person name="Ng V."/>
            <person name="Daum C."/>
            <person name="Grigoriev I.V."/>
            <person name="Slininger P.J."/>
            <person name="Dien B.S."/>
            <person name="Jin Y.-S."/>
            <person name="Rao C.V."/>
        </authorList>
    </citation>
    <scope>NUCLEOTIDE SEQUENCE</scope>
    <source>
        <strain evidence="15">NRRL Y-64009</strain>
    </source>
</reference>
<comment type="similarity">
    <text evidence="6">Belongs to the BZZ1 family.</text>
</comment>
<dbReference type="SUPFAM" id="SSF103657">
    <property type="entry name" value="BAR/IMD domain-like"/>
    <property type="match status" value="1"/>
</dbReference>
<keyword evidence="4 9" id="KW-0175">Coiled coil</keyword>
<accession>A0AAD7QY43</accession>
<dbReference type="Pfam" id="PF00611">
    <property type="entry name" value="FCH"/>
    <property type="match status" value="1"/>
</dbReference>
<dbReference type="Pfam" id="PF00130">
    <property type="entry name" value="C1_1"/>
    <property type="match status" value="1"/>
</dbReference>
<protein>
    <recommendedName>
        <fullName evidence="7">Protein BZZ1</fullName>
    </recommendedName>
</protein>
<dbReference type="PROSITE" id="PS51741">
    <property type="entry name" value="F_BAR"/>
    <property type="match status" value="1"/>
</dbReference>
<evidence type="ECO:0000256" key="4">
    <source>
        <dbReference type="ARBA" id="ARBA00023054"/>
    </source>
</evidence>
<dbReference type="GO" id="GO:0046872">
    <property type="term" value="F:metal ion binding"/>
    <property type="evidence" value="ECO:0007669"/>
    <property type="project" value="UniProtKB-KW"/>
</dbReference>
<dbReference type="PRINTS" id="PR00008">
    <property type="entry name" value="DAGPEDOMAIN"/>
</dbReference>
<dbReference type="InterPro" id="IPR020454">
    <property type="entry name" value="DAG/PE-bd"/>
</dbReference>
<dbReference type="GO" id="GO:0045010">
    <property type="term" value="P:actin nucleation"/>
    <property type="evidence" value="ECO:0007669"/>
    <property type="project" value="UniProtKB-ARBA"/>
</dbReference>
<dbReference type="PROSITE" id="PS00479">
    <property type="entry name" value="ZF_DAG_PE_1"/>
    <property type="match status" value="1"/>
</dbReference>
<evidence type="ECO:0000256" key="3">
    <source>
        <dbReference type="ARBA" id="ARBA00022833"/>
    </source>
</evidence>
<evidence type="ECO:0000256" key="9">
    <source>
        <dbReference type="PROSITE-ProRule" id="PRU01077"/>
    </source>
</evidence>
<dbReference type="EMBL" id="JARPMG010000001">
    <property type="protein sequence ID" value="KAJ8103575.1"/>
    <property type="molecule type" value="Genomic_DNA"/>
</dbReference>
<dbReference type="PANTHER" id="PTHR15735:SF21">
    <property type="entry name" value="PROTEIN NERVOUS WRECK"/>
    <property type="match status" value="1"/>
</dbReference>
<evidence type="ECO:0000313" key="16">
    <source>
        <dbReference type="Proteomes" id="UP001217417"/>
    </source>
</evidence>